<sequence>MPSEALARKTLRCVALQLPSTMTVALPCACALALGCLASLLVPPDGVLGDEVQLQQSPEPRMASWLGSFGSISKYMEKLFGSGSKKSKNHKKPSNSTTSIPPSTTVHPHLNVTNSTTAKHQRTPSPGSPPPPAISLLQTVRWTSVPPYPRSTHNKEKEGD</sequence>
<dbReference type="RefSeq" id="XP_040603969.1">
    <property type="nucleotide sequence ID" value="XM_040748035.1"/>
</dbReference>
<accession>A0ABM2XML6</accession>
<evidence type="ECO:0000256" key="1">
    <source>
        <dbReference type="SAM" id="MobiDB-lite"/>
    </source>
</evidence>
<dbReference type="GeneID" id="106021122"/>
<dbReference type="Proteomes" id="UP000886700">
    <property type="component" value="Unplaced"/>
</dbReference>
<gene>
    <name evidence="3" type="primary">LOC106021122</name>
</gene>
<name>A0ABM2XML6_MESAU</name>
<feature type="compositionally biased region" description="Low complexity" evidence="1">
    <location>
        <begin position="94"/>
        <end position="108"/>
    </location>
</feature>
<evidence type="ECO:0000313" key="3">
    <source>
        <dbReference type="RefSeq" id="XP_040603969.1"/>
    </source>
</evidence>
<proteinExistence type="predicted"/>
<organism evidence="2 3">
    <name type="scientific">Mesocricetus auratus</name>
    <name type="common">Golden hamster</name>
    <dbReference type="NCBI Taxonomy" id="10036"/>
    <lineage>
        <taxon>Eukaryota</taxon>
        <taxon>Metazoa</taxon>
        <taxon>Chordata</taxon>
        <taxon>Craniata</taxon>
        <taxon>Vertebrata</taxon>
        <taxon>Euteleostomi</taxon>
        <taxon>Mammalia</taxon>
        <taxon>Eutheria</taxon>
        <taxon>Euarchontoglires</taxon>
        <taxon>Glires</taxon>
        <taxon>Rodentia</taxon>
        <taxon>Myomorpha</taxon>
        <taxon>Muroidea</taxon>
        <taxon>Cricetidae</taxon>
        <taxon>Cricetinae</taxon>
        <taxon>Mesocricetus</taxon>
    </lineage>
</organism>
<protein>
    <submittedName>
        <fullName evidence="3">Uncharacterized protein LOC106021122 isoform X1</fullName>
    </submittedName>
</protein>
<evidence type="ECO:0000313" key="2">
    <source>
        <dbReference type="Proteomes" id="UP000886700"/>
    </source>
</evidence>
<feature type="region of interest" description="Disordered" evidence="1">
    <location>
        <begin position="80"/>
        <end position="160"/>
    </location>
</feature>
<keyword evidence="2" id="KW-1185">Reference proteome</keyword>
<reference evidence="3" key="1">
    <citation type="submission" date="2025-08" db="UniProtKB">
        <authorList>
            <consortium name="RefSeq"/>
        </authorList>
    </citation>
    <scope>IDENTIFICATION</scope>
    <source>
        <tissue evidence="3">Liver</tissue>
    </source>
</reference>